<evidence type="ECO:0000313" key="1">
    <source>
        <dbReference type="EMBL" id="MUI56817.1"/>
    </source>
</evidence>
<accession>A0A6A9JUU6</accession>
<gene>
    <name evidence="1" type="ORF">GNQ20_03280</name>
</gene>
<name>A0A6A9JUU6_PSEAI</name>
<reference evidence="1" key="1">
    <citation type="submission" date="2019-11" db="EMBL/GenBank/DDBJ databases">
        <title>Genomes of ocular Pseudomonas aeruginosa isolates.</title>
        <authorList>
            <person name="Khan M."/>
            <person name="Rice S.A."/>
            <person name="Willcox M.D.P."/>
            <person name="Stapleton F."/>
        </authorList>
    </citation>
    <scope>NUCLEOTIDE SEQUENCE</scope>
    <source>
        <strain evidence="1">PA206</strain>
    </source>
</reference>
<organism evidence="1">
    <name type="scientific">Pseudomonas aeruginosa</name>
    <dbReference type="NCBI Taxonomy" id="287"/>
    <lineage>
        <taxon>Bacteria</taxon>
        <taxon>Pseudomonadati</taxon>
        <taxon>Pseudomonadota</taxon>
        <taxon>Gammaproteobacteria</taxon>
        <taxon>Pseudomonadales</taxon>
        <taxon>Pseudomonadaceae</taxon>
        <taxon>Pseudomonas</taxon>
    </lineage>
</organism>
<dbReference type="RefSeq" id="WP_057388793.1">
    <property type="nucleotide sequence ID" value="NZ_CP194205.1"/>
</dbReference>
<sequence length="70" mass="7731">MRKVACPLWRDSRIDPRSFSEHLCGEVAVQLGHLDARHLQANVEECFPAAATSDSLAFFDAPTRRSSSAT</sequence>
<proteinExistence type="predicted"/>
<dbReference type="EMBL" id="WOAJ01000001">
    <property type="protein sequence ID" value="MUI56817.1"/>
    <property type="molecule type" value="Genomic_DNA"/>
</dbReference>
<protein>
    <submittedName>
        <fullName evidence="1">Uncharacterized protein</fullName>
    </submittedName>
</protein>
<dbReference type="AlphaFoldDB" id="A0A6A9JUU6"/>
<comment type="caution">
    <text evidence="1">The sequence shown here is derived from an EMBL/GenBank/DDBJ whole genome shotgun (WGS) entry which is preliminary data.</text>
</comment>